<evidence type="ECO:0000313" key="2">
    <source>
        <dbReference type="Proteomes" id="UP001208570"/>
    </source>
</evidence>
<sequence>MANYRPIALLPSSS</sequence>
<gene>
    <name evidence="1" type="ORF">LSH36_342g01026</name>
</gene>
<accession>A0AAD9N098</accession>
<protein>
    <submittedName>
        <fullName evidence="1">Uncharacterized protein</fullName>
    </submittedName>
</protein>
<name>A0AAD9N098_9ANNE</name>
<keyword evidence="2" id="KW-1185">Reference proteome</keyword>
<proteinExistence type="predicted"/>
<reference evidence="1" key="1">
    <citation type="journal article" date="2023" name="Mol. Biol. Evol.">
        <title>Third-Generation Sequencing Reveals the Adaptive Role of the Epigenome in Three Deep-Sea Polychaetes.</title>
        <authorList>
            <person name="Perez M."/>
            <person name="Aroh O."/>
            <person name="Sun Y."/>
            <person name="Lan Y."/>
            <person name="Juniper S.K."/>
            <person name="Young C.R."/>
            <person name="Angers B."/>
            <person name="Qian P.Y."/>
        </authorList>
    </citation>
    <scope>NUCLEOTIDE SEQUENCE</scope>
    <source>
        <strain evidence="1">P08H-3</strain>
    </source>
</reference>
<organism evidence="1 2">
    <name type="scientific">Paralvinella palmiformis</name>
    <dbReference type="NCBI Taxonomy" id="53620"/>
    <lineage>
        <taxon>Eukaryota</taxon>
        <taxon>Metazoa</taxon>
        <taxon>Spiralia</taxon>
        <taxon>Lophotrochozoa</taxon>
        <taxon>Annelida</taxon>
        <taxon>Polychaeta</taxon>
        <taxon>Sedentaria</taxon>
        <taxon>Canalipalpata</taxon>
        <taxon>Terebellida</taxon>
        <taxon>Terebelliformia</taxon>
        <taxon>Alvinellidae</taxon>
        <taxon>Paralvinella</taxon>
    </lineage>
</organism>
<dbReference type="EMBL" id="JAODUP010000342">
    <property type="protein sequence ID" value="KAK2152005.1"/>
    <property type="molecule type" value="Genomic_DNA"/>
</dbReference>
<evidence type="ECO:0000313" key="1">
    <source>
        <dbReference type="EMBL" id="KAK2152005.1"/>
    </source>
</evidence>
<dbReference type="Proteomes" id="UP001208570">
    <property type="component" value="Unassembled WGS sequence"/>
</dbReference>
<comment type="caution">
    <text evidence="1">The sequence shown here is derived from an EMBL/GenBank/DDBJ whole genome shotgun (WGS) entry which is preliminary data.</text>
</comment>